<dbReference type="Gene3D" id="3.30.260.10">
    <property type="entry name" value="TCP-1-like chaperonin intermediate domain"/>
    <property type="match status" value="1"/>
</dbReference>
<keyword evidence="3" id="KW-0143">Chaperone</keyword>
<keyword evidence="2" id="KW-0067">ATP-binding</keyword>
<dbReference type="SUPFAM" id="SSF54849">
    <property type="entry name" value="GroEL-intermediate domain like"/>
    <property type="match status" value="1"/>
</dbReference>
<dbReference type="InterPro" id="IPR027410">
    <property type="entry name" value="TCP-1-like_intermed_sf"/>
</dbReference>
<gene>
    <name evidence="4" type="ORF">OESDEN_24170</name>
</gene>
<feature type="non-terminal residue" evidence="4">
    <location>
        <position position="77"/>
    </location>
</feature>
<dbReference type="Pfam" id="PF00118">
    <property type="entry name" value="Cpn60_TCP1"/>
    <property type="match status" value="1"/>
</dbReference>
<dbReference type="FunFam" id="3.30.260.10:FF:000025">
    <property type="entry name" value="Chaperonin containing TCP1 subunit 2"/>
    <property type="match status" value="1"/>
</dbReference>
<evidence type="ECO:0000256" key="2">
    <source>
        <dbReference type="ARBA" id="ARBA00022840"/>
    </source>
</evidence>
<dbReference type="Proteomes" id="UP000053660">
    <property type="component" value="Unassembled WGS sequence"/>
</dbReference>
<keyword evidence="5" id="KW-1185">Reference proteome</keyword>
<protein>
    <submittedName>
        <fullName evidence="4">Uncharacterized protein</fullName>
    </submittedName>
</protein>
<dbReference type="GO" id="GO:0140662">
    <property type="term" value="F:ATP-dependent protein folding chaperone"/>
    <property type="evidence" value="ECO:0007669"/>
    <property type="project" value="InterPro"/>
</dbReference>
<dbReference type="OrthoDB" id="10259763at2759"/>
<sequence length="77" mass="8632">MHPKGRVRLDHKDNLEEDLLRIARTTLGSKILNQHKEHFARLAVDAVLRLKGSGNLDAIQIIKKLGGSMNESYLDDG</sequence>
<accession>A0A0B1RZ34</accession>
<reference evidence="4 5" key="1">
    <citation type="submission" date="2014-03" db="EMBL/GenBank/DDBJ databases">
        <title>Draft genome of the hookworm Oesophagostomum dentatum.</title>
        <authorList>
            <person name="Mitreva M."/>
        </authorList>
    </citation>
    <scope>NUCLEOTIDE SEQUENCE [LARGE SCALE GENOMIC DNA]</scope>
    <source>
        <strain evidence="4 5">OD-Hann</strain>
    </source>
</reference>
<dbReference type="AlphaFoldDB" id="A0A0B1RZ34"/>
<evidence type="ECO:0000256" key="1">
    <source>
        <dbReference type="ARBA" id="ARBA00022741"/>
    </source>
</evidence>
<evidence type="ECO:0000313" key="5">
    <source>
        <dbReference type="Proteomes" id="UP000053660"/>
    </source>
</evidence>
<dbReference type="InterPro" id="IPR017998">
    <property type="entry name" value="Chaperone_TCP-1"/>
</dbReference>
<dbReference type="EMBL" id="KN611982">
    <property type="protein sequence ID" value="KHJ76210.1"/>
    <property type="molecule type" value="Genomic_DNA"/>
</dbReference>
<name>A0A0B1RZ34_OESDE</name>
<organism evidence="4 5">
    <name type="scientific">Oesophagostomum dentatum</name>
    <name type="common">Nodular worm</name>
    <dbReference type="NCBI Taxonomy" id="61180"/>
    <lineage>
        <taxon>Eukaryota</taxon>
        <taxon>Metazoa</taxon>
        <taxon>Ecdysozoa</taxon>
        <taxon>Nematoda</taxon>
        <taxon>Chromadorea</taxon>
        <taxon>Rhabditida</taxon>
        <taxon>Rhabditina</taxon>
        <taxon>Rhabditomorpha</taxon>
        <taxon>Strongyloidea</taxon>
        <taxon>Strongylidae</taxon>
        <taxon>Oesophagostomum</taxon>
    </lineage>
</organism>
<keyword evidence="1" id="KW-0547">Nucleotide-binding</keyword>
<evidence type="ECO:0000313" key="4">
    <source>
        <dbReference type="EMBL" id="KHJ76210.1"/>
    </source>
</evidence>
<proteinExistence type="predicted"/>
<dbReference type="GO" id="GO:0005524">
    <property type="term" value="F:ATP binding"/>
    <property type="evidence" value="ECO:0007669"/>
    <property type="project" value="UniProtKB-KW"/>
</dbReference>
<dbReference type="InterPro" id="IPR002423">
    <property type="entry name" value="Cpn60/GroEL/TCP-1"/>
</dbReference>
<dbReference type="PANTHER" id="PTHR11353">
    <property type="entry name" value="CHAPERONIN"/>
    <property type="match status" value="1"/>
</dbReference>
<evidence type="ECO:0000256" key="3">
    <source>
        <dbReference type="ARBA" id="ARBA00023186"/>
    </source>
</evidence>